<proteinExistence type="predicted"/>
<feature type="compositionally biased region" description="Low complexity" evidence="1">
    <location>
        <begin position="8"/>
        <end position="20"/>
    </location>
</feature>
<feature type="compositionally biased region" description="Low complexity" evidence="1">
    <location>
        <begin position="27"/>
        <end position="41"/>
    </location>
</feature>
<dbReference type="EMBL" id="BAAAMR010000041">
    <property type="protein sequence ID" value="GAA2145666.1"/>
    <property type="molecule type" value="Genomic_DNA"/>
</dbReference>
<organism evidence="2 3">
    <name type="scientific">Actinomadura napierensis</name>
    <dbReference type="NCBI Taxonomy" id="267854"/>
    <lineage>
        <taxon>Bacteria</taxon>
        <taxon>Bacillati</taxon>
        <taxon>Actinomycetota</taxon>
        <taxon>Actinomycetes</taxon>
        <taxon>Streptosporangiales</taxon>
        <taxon>Thermomonosporaceae</taxon>
        <taxon>Actinomadura</taxon>
    </lineage>
</organism>
<feature type="region of interest" description="Disordered" evidence="1">
    <location>
        <begin position="1"/>
        <end position="41"/>
    </location>
</feature>
<evidence type="ECO:0000256" key="1">
    <source>
        <dbReference type="SAM" id="MobiDB-lite"/>
    </source>
</evidence>
<name>A0ABN2ZQ39_9ACTN</name>
<protein>
    <submittedName>
        <fullName evidence="2">Uncharacterized protein</fullName>
    </submittedName>
</protein>
<evidence type="ECO:0000313" key="3">
    <source>
        <dbReference type="Proteomes" id="UP001501020"/>
    </source>
</evidence>
<comment type="caution">
    <text evidence="2">The sequence shown here is derived from an EMBL/GenBank/DDBJ whole genome shotgun (WGS) entry which is preliminary data.</text>
</comment>
<gene>
    <name evidence="2" type="ORF">GCM10009727_46350</name>
</gene>
<keyword evidence="3" id="KW-1185">Reference proteome</keyword>
<sequence length="78" mass="8693">MRRDPQARRALLTPARPRTAGPRCSRTGTTPEEPIMPTEEAAAPVTAFMLVKTNPERLAMTVRELHSGTRPRRGRAFP</sequence>
<evidence type="ECO:0000313" key="2">
    <source>
        <dbReference type="EMBL" id="GAA2145666.1"/>
    </source>
</evidence>
<reference evidence="2 3" key="1">
    <citation type="journal article" date="2019" name="Int. J. Syst. Evol. Microbiol.">
        <title>The Global Catalogue of Microorganisms (GCM) 10K type strain sequencing project: providing services to taxonomists for standard genome sequencing and annotation.</title>
        <authorList>
            <consortium name="The Broad Institute Genomics Platform"/>
            <consortium name="The Broad Institute Genome Sequencing Center for Infectious Disease"/>
            <person name="Wu L."/>
            <person name="Ma J."/>
        </authorList>
    </citation>
    <scope>NUCLEOTIDE SEQUENCE [LARGE SCALE GENOMIC DNA]</scope>
    <source>
        <strain evidence="2 3">JCM 13850</strain>
    </source>
</reference>
<accession>A0ABN2ZQ39</accession>
<dbReference type="Proteomes" id="UP001501020">
    <property type="component" value="Unassembled WGS sequence"/>
</dbReference>